<evidence type="ECO:0000313" key="1">
    <source>
        <dbReference type="EMBL" id="DAF48292.1"/>
    </source>
</evidence>
<dbReference type="EMBL" id="BK032566">
    <property type="protein sequence ID" value="DAF48292.1"/>
    <property type="molecule type" value="Genomic_DNA"/>
</dbReference>
<keyword evidence="1" id="KW-0804">Transcription</keyword>
<organism evidence="1">
    <name type="scientific">Siphoviridae sp. ct4Z13</name>
    <dbReference type="NCBI Taxonomy" id="2827778"/>
    <lineage>
        <taxon>Viruses</taxon>
        <taxon>Duplodnaviria</taxon>
        <taxon>Heunggongvirae</taxon>
        <taxon>Uroviricota</taxon>
        <taxon>Caudoviricetes</taxon>
    </lineage>
</organism>
<name>A0A8S5SB44_9CAUD</name>
<proteinExistence type="predicted"/>
<dbReference type="GO" id="GO:0000428">
    <property type="term" value="C:DNA-directed RNA polymerase complex"/>
    <property type="evidence" value="ECO:0007669"/>
    <property type="project" value="UniProtKB-KW"/>
</dbReference>
<reference evidence="1" key="1">
    <citation type="journal article" date="2021" name="Proc. Natl. Acad. Sci. U.S.A.">
        <title>A Catalog of Tens of Thousands of Viruses from Human Metagenomes Reveals Hidden Associations with Chronic Diseases.</title>
        <authorList>
            <person name="Tisza M.J."/>
            <person name="Buck C.B."/>
        </authorList>
    </citation>
    <scope>NUCLEOTIDE SEQUENCE</scope>
    <source>
        <strain evidence="1">Ct4Z13</strain>
    </source>
</reference>
<accession>A0A8S5SB44</accession>
<sequence length="38" mass="4375">MDISSNYNFIISTVCPFVNYFCPICPNILTNLSKYIIL</sequence>
<protein>
    <submittedName>
        <fullName evidence="1">DNA-directed RNA polymerase</fullName>
    </submittedName>
</protein>
<keyword evidence="1" id="KW-0240">DNA-directed RNA polymerase</keyword>